<evidence type="ECO:0000313" key="11">
    <source>
        <dbReference type="EMBL" id="QSZ27551.1"/>
    </source>
</evidence>
<dbReference type="InterPro" id="IPR022765">
    <property type="entry name" value="Dna2/Cas4_DUF83"/>
</dbReference>
<evidence type="ECO:0000256" key="4">
    <source>
        <dbReference type="ARBA" id="ARBA00022839"/>
    </source>
</evidence>
<keyword evidence="12" id="KW-1185">Reference proteome</keyword>
<comment type="cofactor">
    <cofactor evidence="9">
        <name>Mg(2+)</name>
        <dbReference type="ChEBI" id="CHEBI:18420"/>
    </cofactor>
    <cofactor evidence="9">
        <name>Mn(2+)</name>
        <dbReference type="ChEBI" id="CHEBI:29035"/>
    </cofactor>
    <text evidence="9">Mg(2+) or Mn(2+) required for ssDNA cleavage activity.</text>
</comment>
<evidence type="ECO:0000256" key="7">
    <source>
        <dbReference type="ARBA" id="ARBA00023118"/>
    </source>
</evidence>
<evidence type="ECO:0000256" key="2">
    <source>
        <dbReference type="ARBA" id="ARBA00022723"/>
    </source>
</evidence>
<keyword evidence="5 9" id="KW-0408">Iron</keyword>
<dbReference type="PANTHER" id="PTHR37168">
    <property type="entry name" value="CRISPR-ASSOCIATED EXONUCLEASE CAS4"/>
    <property type="match status" value="1"/>
</dbReference>
<comment type="cofactor">
    <cofactor evidence="9">
        <name>iron-sulfur cluster</name>
        <dbReference type="ChEBI" id="CHEBI:30408"/>
    </cofactor>
</comment>
<dbReference type="GO" id="GO:0051607">
    <property type="term" value="P:defense response to virus"/>
    <property type="evidence" value="ECO:0007669"/>
    <property type="project" value="UniProtKB-KW"/>
</dbReference>
<gene>
    <name evidence="11" type="primary">cas4</name>
    <name evidence="11" type="ORF">ACETAC_01095</name>
</gene>
<keyword evidence="3 9" id="KW-0378">Hydrolase</keyword>
<dbReference type="GO" id="GO:0046872">
    <property type="term" value="F:metal ion binding"/>
    <property type="evidence" value="ECO:0007669"/>
    <property type="project" value="UniProtKB-KW"/>
</dbReference>
<dbReference type="Proteomes" id="UP000671913">
    <property type="component" value="Chromosome"/>
</dbReference>
<evidence type="ECO:0000256" key="8">
    <source>
        <dbReference type="ARBA" id="ARBA00023211"/>
    </source>
</evidence>
<protein>
    <recommendedName>
        <fullName evidence="9">CRISPR-associated exonuclease Cas4</fullName>
        <ecNumber evidence="9">3.1.12.1</ecNumber>
    </recommendedName>
</protein>
<reference evidence="11" key="1">
    <citation type="submission" date="2020-08" db="EMBL/GenBank/DDBJ databases">
        <title>Genomic insights into the carbon and energy metabolism of the first obligate autotrophic acetogenic bacterium Aceticella autotrophica gen. nov., sp. nov.</title>
        <authorList>
            <person name="Toshchakov S.V."/>
            <person name="Elcheninov A.G."/>
            <person name="Kublanov I.V."/>
            <person name="Frolov E.N."/>
            <person name="Lebedinsky A.V."/>
        </authorList>
    </citation>
    <scope>NUCLEOTIDE SEQUENCE</scope>
    <source>
        <strain evidence="11">3443-3Ac</strain>
    </source>
</reference>
<comment type="similarity">
    <text evidence="9">Belongs to the CRISPR-associated exonuclease Cas4 family.</text>
</comment>
<dbReference type="EMBL" id="CP060096">
    <property type="protein sequence ID" value="QSZ27551.1"/>
    <property type="molecule type" value="Genomic_DNA"/>
</dbReference>
<dbReference type="Pfam" id="PF01930">
    <property type="entry name" value="Cas_Cas4"/>
    <property type="match status" value="1"/>
</dbReference>
<proteinExistence type="inferred from homology"/>
<dbReference type="AlphaFoldDB" id="A0A975GAV8"/>
<dbReference type="InterPro" id="IPR013343">
    <property type="entry name" value="CRISPR-assoc_prot_Cas4"/>
</dbReference>
<keyword evidence="6 9" id="KW-0411">Iron-sulfur</keyword>
<keyword evidence="1 9" id="KW-0540">Nuclease</keyword>
<dbReference type="PANTHER" id="PTHR37168:SF2">
    <property type="entry name" value="CRISPR-ASSOCIATED EXONUCLEASE CAS4"/>
    <property type="match status" value="1"/>
</dbReference>
<keyword evidence="4 9" id="KW-0269">Exonuclease</keyword>
<dbReference type="RefSeq" id="WP_284680254.1">
    <property type="nucleotide sequence ID" value="NZ_CP060096.1"/>
</dbReference>
<evidence type="ECO:0000256" key="5">
    <source>
        <dbReference type="ARBA" id="ARBA00023004"/>
    </source>
</evidence>
<evidence type="ECO:0000256" key="3">
    <source>
        <dbReference type="ARBA" id="ARBA00022801"/>
    </source>
</evidence>
<evidence type="ECO:0000313" key="12">
    <source>
        <dbReference type="Proteomes" id="UP000671913"/>
    </source>
</evidence>
<sequence>MDMKVTGTLMQSYTICKRQVWLMAHQIIPDQEHPFIEMGRIIDDNSYDRDKKKLHFENVVIDLVRSDKDNFLVGEVKKSSKAEKSAKMQLLFYLYRLKQSGIIAKGQLFFPEERKRINVELTETNEKEILNAINEITDIIDREKAPDFVKIPYCKNCGYREFCMS</sequence>
<accession>A0A975GAV8</accession>
<comment type="function">
    <text evidence="9">CRISPR (clustered regularly interspaced short palindromic repeat) is an adaptive immune system that provides protection against mobile genetic elements (viruses, transposable elements and conjugative plasmids). CRISPR clusters contain sequences complementary to antecedent mobile elements and target invading nucleic acids. CRISPR clusters are transcribed and processed into CRISPR RNA (crRNA).</text>
</comment>
<dbReference type="EC" id="3.1.12.1" evidence="9"/>
<dbReference type="NCBIfam" id="TIGR00372">
    <property type="entry name" value="cas4"/>
    <property type="match status" value="1"/>
</dbReference>
<name>A0A975GAV8_9THEO</name>
<organism evidence="11 12">
    <name type="scientific">Aceticella autotrophica</name>
    <dbReference type="NCBI Taxonomy" id="2755338"/>
    <lineage>
        <taxon>Bacteria</taxon>
        <taxon>Bacillati</taxon>
        <taxon>Bacillota</taxon>
        <taxon>Clostridia</taxon>
        <taxon>Thermoanaerobacterales</taxon>
        <taxon>Thermoanaerobacteraceae</taxon>
        <taxon>Aceticella</taxon>
    </lineage>
</organism>
<dbReference type="GO" id="GO:0051536">
    <property type="term" value="F:iron-sulfur cluster binding"/>
    <property type="evidence" value="ECO:0007669"/>
    <property type="project" value="UniProtKB-KW"/>
</dbReference>
<evidence type="ECO:0000259" key="10">
    <source>
        <dbReference type="Pfam" id="PF01930"/>
    </source>
</evidence>
<keyword evidence="8 9" id="KW-0464">Manganese</keyword>
<dbReference type="InterPro" id="IPR011604">
    <property type="entry name" value="PDDEXK-like_dom_sf"/>
</dbReference>
<keyword evidence="7 9" id="KW-0051">Antiviral defense</keyword>
<evidence type="ECO:0000256" key="9">
    <source>
        <dbReference type="RuleBase" id="RU365022"/>
    </source>
</evidence>
<keyword evidence="2 9" id="KW-0479">Metal-binding</keyword>
<dbReference type="Gene3D" id="3.90.320.10">
    <property type="match status" value="1"/>
</dbReference>
<evidence type="ECO:0000256" key="6">
    <source>
        <dbReference type="ARBA" id="ARBA00023014"/>
    </source>
</evidence>
<dbReference type="KEGG" id="aaut:ACETAC_01095"/>
<dbReference type="GO" id="GO:0004527">
    <property type="term" value="F:exonuclease activity"/>
    <property type="evidence" value="ECO:0007669"/>
    <property type="project" value="UniProtKB-KW"/>
</dbReference>
<feature type="domain" description="DUF83" evidence="10">
    <location>
        <begin position="6"/>
        <end position="164"/>
    </location>
</feature>
<evidence type="ECO:0000256" key="1">
    <source>
        <dbReference type="ARBA" id="ARBA00022722"/>
    </source>
</evidence>